<evidence type="ECO:0000313" key="3">
    <source>
        <dbReference type="Proteomes" id="UP000310760"/>
    </source>
</evidence>
<dbReference type="Proteomes" id="UP000310760">
    <property type="component" value="Unassembled WGS sequence"/>
</dbReference>
<accession>A0A4V3RTE7</accession>
<organism evidence="2 3">
    <name type="scientific">Phocaeicola sartorii</name>
    <dbReference type="NCBI Taxonomy" id="671267"/>
    <lineage>
        <taxon>Bacteria</taxon>
        <taxon>Pseudomonadati</taxon>
        <taxon>Bacteroidota</taxon>
        <taxon>Bacteroidia</taxon>
        <taxon>Bacteroidales</taxon>
        <taxon>Bacteroidaceae</taxon>
        <taxon>Phocaeicola</taxon>
    </lineage>
</organism>
<dbReference type="RefSeq" id="WP_135951143.1">
    <property type="nucleotide sequence ID" value="NZ_SRYJ01000015.1"/>
</dbReference>
<dbReference type="GO" id="GO:0003677">
    <property type="term" value="F:DNA binding"/>
    <property type="evidence" value="ECO:0007669"/>
    <property type="project" value="InterPro"/>
</dbReference>
<name>A0A4V3RTE7_9BACT</name>
<evidence type="ECO:0000313" key="2">
    <source>
        <dbReference type="EMBL" id="TGY70859.1"/>
    </source>
</evidence>
<evidence type="ECO:0000256" key="1">
    <source>
        <dbReference type="SAM" id="Coils"/>
    </source>
</evidence>
<protein>
    <submittedName>
        <fullName evidence="2">XRE family transcriptional regulator</fullName>
    </submittedName>
</protein>
<gene>
    <name evidence="2" type="ORF">E5339_07915</name>
</gene>
<reference evidence="2 3" key="1">
    <citation type="submission" date="2019-04" db="EMBL/GenBank/DDBJ databases">
        <title>Microbes associate with the intestines of laboratory mice.</title>
        <authorList>
            <person name="Navarre W."/>
            <person name="Wong E."/>
            <person name="Huang K."/>
            <person name="Tropini C."/>
            <person name="Ng K."/>
            <person name="Yu B."/>
        </authorList>
    </citation>
    <scope>NUCLEOTIDE SEQUENCE [LARGE SCALE GENOMIC DNA]</scope>
    <source>
        <strain evidence="2 3">NM22_B1</strain>
    </source>
</reference>
<dbReference type="AlphaFoldDB" id="A0A4V3RTE7"/>
<dbReference type="InterPro" id="IPR010982">
    <property type="entry name" value="Lambda_DNA-bd_dom_sf"/>
</dbReference>
<feature type="coiled-coil region" evidence="1">
    <location>
        <begin position="123"/>
        <end position="150"/>
    </location>
</feature>
<dbReference type="EMBL" id="SRYJ01000015">
    <property type="protein sequence ID" value="TGY70859.1"/>
    <property type="molecule type" value="Genomic_DNA"/>
</dbReference>
<comment type="caution">
    <text evidence="2">The sequence shown here is derived from an EMBL/GenBank/DDBJ whole genome shotgun (WGS) entry which is preliminary data.</text>
</comment>
<proteinExistence type="predicted"/>
<keyword evidence="1" id="KW-0175">Coiled coil</keyword>
<sequence>MDAFNVYTSRFLEVIDSLKISDYQVWNNLESLSKGTMSKIRCGRVGVSMNVLYEFCNKYNVNANYILTGEGEMLKSEPASSDSESKTNKTSAPYQIETKNINIDLHGEQIDSKRTIEVLIKVIETYQTRMDDLLNVIEVLKNENTDLKEQLQKPNVS</sequence>
<dbReference type="Gene3D" id="1.10.260.40">
    <property type="entry name" value="lambda repressor-like DNA-binding domains"/>
    <property type="match status" value="1"/>
</dbReference>